<feature type="compositionally biased region" description="Acidic residues" evidence="1">
    <location>
        <begin position="309"/>
        <end position="330"/>
    </location>
</feature>
<feature type="non-terminal residue" evidence="3">
    <location>
        <position position="330"/>
    </location>
</feature>
<accession>A0A5D3AM35</accession>
<feature type="compositionally biased region" description="Low complexity" evidence="1">
    <location>
        <begin position="248"/>
        <end position="264"/>
    </location>
</feature>
<gene>
    <name evidence="3" type="ORF">B9479_008156</name>
</gene>
<feature type="compositionally biased region" description="Basic and acidic residues" evidence="1">
    <location>
        <begin position="292"/>
        <end position="308"/>
    </location>
</feature>
<dbReference type="AlphaFoldDB" id="A0A5D3AM35"/>
<feature type="chain" id="PRO_5022802136" evidence="2">
    <location>
        <begin position="25"/>
        <end position="330"/>
    </location>
</feature>
<organism evidence="3 4">
    <name type="scientific">Cryptococcus floricola</name>
    <dbReference type="NCBI Taxonomy" id="2591691"/>
    <lineage>
        <taxon>Eukaryota</taxon>
        <taxon>Fungi</taxon>
        <taxon>Dikarya</taxon>
        <taxon>Basidiomycota</taxon>
        <taxon>Agaricomycotina</taxon>
        <taxon>Tremellomycetes</taxon>
        <taxon>Tremellales</taxon>
        <taxon>Cryptococcaceae</taxon>
        <taxon>Cryptococcus</taxon>
    </lineage>
</organism>
<evidence type="ECO:0000313" key="4">
    <source>
        <dbReference type="Proteomes" id="UP000322245"/>
    </source>
</evidence>
<feature type="region of interest" description="Disordered" evidence="1">
    <location>
        <begin position="217"/>
        <end position="330"/>
    </location>
</feature>
<keyword evidence="2" id="KW-0732">Signal</keyword>
<proteinExistence type="predicted"/>
<dbReference type="EMBL" id="NIDF01000290">
    <property type="protein sequence ID" value="TYJ51281.1"/>
    <property type="molecule type" value="Genomic_DNA"/>
</dbReference>
<keyword evidence="4" id="KW-1185">Reference proteome</keyword>
<reference evidence="3 4" key="1">
    <citation type="submission" date="2017-05" db="EMBL/GenBank/DDBJ databases">
        <title>The Genome Sequence of Tsuchiyaea wingfieldii DSM 27421.</title>
        <authorList>
            <person name="Cuomo C."/>
            <person name="Passer A."/>
            <person name="Billmyre B."/>
            <person name="Heitman J."/>
        </authorList>
    </citation>
    <scope>NUCLEOTIDE SEQUENCE [LARGE SCALE GENOMIC DNA]</scope>
    <source>
        <strain evidence="3 4">DSM 27421</strain>
    </source>
</reference>
<evidence type="ECO:0000313" key="3">
    <source>
        <dbReference type="EMBL" id="TYJ51281.1"/>
    </source>
</evidence>
<comment type="caution">
    <text evidence="3">The sequence shown here is derived from an EMBL/GenBank/DDBJ whole genome shotgun (WGS) entry which is preliminary data.</text>
</comment>
<name>A0A5D3AM35_9TREE</name>
<evidence type="ECO:0000256" key="2">
    <source>
        <dbReference type="SAM" id="SignalP"/>
    </source>
</evidence>
<evidence type="ECO:0000256" key="1">
    <source>
        <dbReference type="SAM" id="MobiDB-lite"/>
    </source>
</evidence>
<dbReference type="Proteomes" id="UP000322245">
    <property type="component" value="Unassembled WGS sequence"/>
</dbReference>
<protein>
    <submittedName>
        <fullName evidence="3">Uncharacterized protein</fullName>
    </submittedName>
</protein>
<feature type="signal peptide" evidence="2">
    <location>
        <begin position="1"/>
        <end position="24"/>
    </location>
</feature>
<sequence>MTAHAYSPSALSLLVSLWATAVSSCVTSDSDRSSFAAAHHFPVSPFIYTSPKGNAAFILAAGEHTCSQSCSVDVGQFEAVGLDPALEHGDRLLAPPLTLRYGDIHFNRAAMKELLNTWASSDTTSGKWSPYYRKTFADIHSFPPATVYGAKSYKTASRGPQAFNRAARDHVCSFRCMIRVYDLQFVNLDYRTWFPALPAKSVFHTLPAVMHPVPVPGLGSNDDSRTDSSVVSPSVHFRRPANRNSALAVSRPRPSSSNSSSNANVRRRARDDGEPRARQKRSRLNNNVIIFDSREGENSDEEGGRGDSDNEAEESVVEDNGEVEMGDAEP</sequence>